<evidence type="ECO:0000313" key="3">
    <source>
        <dbReference type="Proteomes" id="UP000241690"/>
    </source>
</evidence>
<dbReference type="Proteomes" id="UP000241690">
    <property type="component" value="Unassembled WGS sequence"/>
</dbReference>
<proteinExistence type="predicted"/>
<dbReference type="EMBL" id="KZ679703">
    <property type="protein sequence ID" value="PTB48030.1"/>
    <property type="molecule type" value="Genomic_DNA"/>
</dbReference>
<dbReference type="RefSeq" id="XP_024767707.1">
    <property type="nucleotide sequence ID" value="XM_024914377.1"/>
</dbReference>
<keyword evidence="3" id="KW-1185">Reference proteome</keyword>
<gene>
    <name evidence="2" type="ORF">M431DRAFT_334621</name>
</gene>
<dbReference type="AlphaFoldDB" id="A0A2T3ZTA3"/>
<accession>A0A2T3ZTA3</accession>
<protein>
    <recommendedName>
        <fullName evidence="4">Retrotransposon gag domain-containing protein</fullName>
    </recommendedName>
</protein>
<evidence type="ECO:0008006" key="4">
    <source>
        <dbReference type="Google" id="ProtNLM"/>
    </source>
</evidence>
<organism evidence="2 3">
    <name type="scientific">Trichoderma harzianum CBS 226.95</name>
    <dbReference type="NCBI Taxonomy" id="983964"/>
    <lineage>
        <taxon>Eukaryota</taxon>
        <taxon>Fungi</taxon>
        <taxon>Dikarya</taxon>
        <taxon>Ascomycota</taxon>
        <taxon>Pezizomycotina</taxon>
        <taxon>Sordariomycetes</taxon>
        <taxon>Hypocreomycetidae</taxon>
        <taxon>Hypocreales</taxon>
        <taxon>Hypocreaceae</taxon>
        <taxon>Trichoderma</taxon>
    </lineage>
</organism>
<dbReference type="GeneID" id="36622943"/>
<sequence length="165" mass="19047">MDRSTQTPKWPIEASRNTAGPHMVRRAVHDLSTDTLQSHNDDIREYIQAFREHLYQLDRAQLGWSIAQELRQLLFLINLGPSFSDFRGHIYQCYKVAGCGDGPELTLDQLMEKAEDEWHRLKLEKKISLGSGFPRRPSMTNSLRPIGQRRVSQIPQPDRIRGHGD</sequence>
<evidence type="ECO:0000256" key="1">
    <source>
        <dbReference type="SAM" id="MobiDB-lite"/>
    </source>
</evidence>
<name>A0A2T3ZTA3_TRIHA</name>
<feature type="region of interest" description="Disordered" evidence="1">
    <location>
        <begin position="132"/>
        <end position="165"/>
    </location>
</feature>
<reference evidence="2 3" key="1">
    <citation type="submission" date="2016-07" db="EMBL/GenBank/DDBJ databases">
        <title>Multiple horizontal gene transfer events from other fungi enriched the ability of initially mycotrophic Trichoderma (Ascomycota) to feed on dead plant biomass.</title>
        <authorList>
            <consortium name="DOE Joint Genome Institute"/>
            <person name="Aerts A."/>
            <person name="Atanasova L."/>
            <person name="Chenthamara K."/>
            <person name="Zhang J."/>
            <person name="Grujic M."/>
            <person name="Henrissat B."/>
            <person name="Kuo A."/>
            <person name="Salamov A."/>
            <person name="Lipzen A."/>
            <person name="Labutti K."/>
            <person name="Barry K."/>
            <person name="Miao Y."/>
            <person name="Rahimi M.J."/>
            <person name="Shen Q."/>
            <person name="Grigoriev I.V."/>
            <person name="Kubicek C.P."/>
            <person name="Druzhinina I.S."/>
        </authorList>
    </citation>
    <scope>NUCLEOTIDE SEQUENCE [LARGE SCALE GENOMIC DNA]</scope>
    <source>
        <strain evidence="2 3">CBS 226.95</strain>
    </source>
</reference>
<evidence type="ECO:0000313" key="2">
    <source>
        <dbReference type="EMBL" id="PTB48030.1"/>
    </source>
</evidence>